<dbReference type="EMBL" id="VVIQ01000002">
    <property type="protein sequence ID" value="MUL27026.1"/>
    <property type="molecule type" value="Genomic_DNA"/>
</dbReference>
<accession>A0A7C9HEI3</accession>
<sequence>MFRRKVQTLDTLLNQVLRKEGLEAPLLQKRLIDAWEEVAGKTVARYTQEKFIRNQTLFVKIINPALRADLSMMQSELVKKLNAAVGSMIITEVRFY</sequence>
<dbReference type="PANTHER" id="PTHR36456">
    <property type="entry name" value="UPF0232 PROTEIN SCO3875"/>
    <property type="match status" value="1"/>
</dbReference>
<reference evidence="1 2" key="1">
    <citation type="submission" date="2019-09" db="EMBL/GenBank/DDBJ databases">
        <title>Prevotella A2879 sp. nov., isolated from an abscess of a patient.</title>
        <authorList>
            <person name="Buhl M."/>
            <person name="Oberhettinger P."/>
        </authorList>
    </citation>
    <scope>NUCLEOTIDE SEQUENCE [LARGE SCALE GENOMIC DNA]</scope>
    <source>
        <strain evidence="1 2">A2879</strain>
    </source>
</reference>
<name>A0A7C9HEI3_9BACT</name>
<protein>
    <submittedName>
        <fullName evidence="1">DUF721 domain-containing protein</fullName>
    </submittedName>
</protein>
<dbReference type="PANTHER" id="PTHR36456:SF1">
    <property type="entry name" value="UPF0232 PROTEIN SCO3875"/>
    <property type="match status" value="1"/>
</dbReference>
<dbReference type="AlphaFoldDB" id="A0A7C9HEI3"/>
<proteinExistence type="predicted"/>
<dbReference type="InterPro" id="IPR007922">
    <property type="entry name" value="DciA-like"/>
</dbReference>
<dbReference type="RefSeq" id="WP_009435895.1">
    <property type="nucleotide sequence ID" value="NZ_VVIQ01000002.1"/>
</dbReference>
<organism evidence="1 2">
    <name type="scientific">Prevotella vespertina</name>
    <dbReference type="NCBI Taxonomy" id="2608404"/>
    <lineage>
        <taxon>Bacteria</taxon>
        <taxon>Pseudomonadati</taxon>
        <taxon>Bacteroidota</taxon>
        <taxon>Bacteroidia</taxon>
        <taxon>Bacteroidales</taxon>
        <taxon>Prevotellaceae</taxon>
        <taxon>Prevotella</taxon>
    </lineage>
</organism>
<evidence type="ECO:0000313" key="1">
    <source>
        <dbReference type="EMBL" id="MUL27026.1"/>
    </source>
</evidence>
<gene>
    <name evidence="1" type="ORF">F0475_01505</name>
</gene>
<comment type="caution">
    <text evidence="1">The sequence shown here is derived from an EMBL/GenBank/DDBJ whole genome shotgun (WGS) entry which is preliminary data.</text>
</comment>
<dbReference type="Proteomes" id="UP000482295">
    <property type="component" value="Unassembled WGS sequence"/>
</dbReference>
<dbReference type="Pfam" id="PF05258">
    <property type="entry name" value="DciA"/>
    <property type="match status" value="1"/>
</dbReference>
<evidence type="ECO:0000313" key="2">
    <source>
        <dbReference type="Proteomes" id="UP000482295"/>
    </source>
</evidence>
<keyword evidence="2" id="KW-1185">Reference proteome</keyword>